<dbReference type="HOGENOM" id="CLU_048562_1_0_9"/>
<dbReference type="eggNOG" id="COG0409">
    <property type="taxonomic scope" value="Bacteria"/>
</dbReference>
<dbReference type="GO" id="GO:0005506">
    <property type="term" value="F:iron ion binding"/>
    <property type="evidence" value="ECO:0007669"/>
    <property type="project" value="TreeGrafter"/>
</dbReference>
<proteinExistence type="inferred from homology"/>
<dbReference type="RefSeq" id="WP_010964129.1">
    <property type="nucleotide sequence ID" value="NC_003030.1"/>
</dbReference>
<evidence type="ECO:0000256" key="2">
    <source>
        <dbReference type="ARBA" id="ARBA00022723"/>
    </source>
</evidence>
<dbReference type="PIRSF" id="PIRSF005622">
    <property type="entry name" value="Hydrgn_mat_hypD"/>
    <property type="match status" value="1"/>
</dbReference>
<gene>
    <name evidence="4" type="ordered locus">CA_C0811</name>
</gene>
<dbReference type="NCBIfam" id="TIGR00075">
    <property type="entry name" value="hypD"/>
    <property type="match status" value="1"/>
</dbReference>
<dbReference type="OrthoDB" id="9770424at2"/>
<dbReference type="GO" id="GO:0070025">
    <property type="term" value="F:carbon monoxide binding"/>
    <property type="evidence" value="ECO:0007669"/>
    <property type="project" value="TreeGrafter"/>
</dbReference>
<evidence type="ECO:0000256" key="3">
    <source>
        <dbReference type="ARBA" id="ARBA00023004"/>
    </source>
</evidence>
<name>Q97KV5_CLOAB</name>
<comment type="similarity">
    <text evidence="1">Belongs to the HypD family.</text>
</comment>
<dbReference type="Pfam" id="PF01924">
    <property type="entry name" value="HypD"/>
    <property type="match status" value="1"/>
</dbReference>
<dbReference type="Gene3D" id="3.40.50.11750">
    <property type="entry name" value="HypD, alpha/beta domain 1"/>
    <property type="match status" value="2"/>
</dbReference>
<dbReference type="PIR" id="H96999">
    <property type="entry name" value="H96999"/>
</dbReference>
<dbReference type="PATRIC" id="fig|272562.8.peg.1017"/>
<dbReference type="InterPro" id="IPR042243">
    <property type="entry name" value="HypD_1"/>
</dbReference>
<dbReference type="Gene3D" id="6.10.20.100">
    <property type="match status" value="1"/>
</dbReference>
<evidence type="ECO:0000313" key="4">
    <source>
        <dbReference type="EMBL" id="AAK78787.1"/>
    </source>
</evidence>
<keyword evidence="3" id="KW-0408">Iron</keyword>
<keyword evidence="5" id="KW-1185">Reference proteome</keyword>
<organism evidence="4 5">
    <name type="scientific">Clostridium acetobutylicum (strain ATCC 824 / DSM 792 / JCM 1419 / IAM 19013 / LMG 5710 / NBRC 13948 / NRRL B-527 / VKM B-1787 / 2291 / W)</name>
    <dbReference type="NCBI Taxonomy" id="272562"/>
    <lineage>
        <taxon>Bacteria</taxon>
        <taxon>Bacillati</taxon>
        <taxon>Bacillota</taxon>
        <taxon>Clostridia</taxon>
        <taxon>Eubacteriales</taxon>
        <taxon>Clostridiaceae</taxon>
        <taxon>Clostridium</taxon>
    </lineage>
</organism>
<evidence type="ECO:0000313" key="5">
    <source>
        <dbReference type="Proteomes" id="UP000000814"/>
    </source>
</evidence>
<dbReference type="GO" id="GO:0051539">
    <property type="term" value="F:4 iron, 4 sulfur cluster binding"/>
    <property type="evidence" value="ECO:0007669"/>
    <property type="project" value="TreeGrafter"/>
</dbReference>
<reference evidence="4 5" key="1">
    <citation type="journal article" date="2001" name="J. Bacteriol.">
        <title>Genome sequence and comparative analysis of the solvent-producing bacterium Clostridium acetobutylicum.</title>
        <authorList>
            <person name="Nolling J."/>
            <person name="Breton G."/>
            <person name="Omelchenko M.V."/>
            <person name="Makarova K.S."/>
            <person name="Zeng Q."/>
            <person name="Gibson R."/>
            <person name="Lee H.M."/>
            <person name="Dubois J."/>
            <person name="Qiu D."/>
            <person name="Hitti J."/>
            <person name="Wolf Y.I."/>
            <person name="Tatusov R.L."/>
            <person name="Sabathe F."/>
            <person name="Doucette-Stamm L."/>
            <person name="Soucaille P."/>
            <person name="Daly M.J."/>
            <person name="Bennett G.N."/>
            <person name="Koonin E.V."/>
            <person name="Smith D.R."/>
        </authorList>
    </citation>
    <scope>NUCLEOTIDE SEQUENCE [LARGE SCALE GENOMIC DNA]</scope>
    <source>
        <strain evidence="5">ATCC 824 / DSM 792 / JCM 1419 / LMG 5710 / VKM B-1787</strain>
    </source>
</reference>
<dbReference type="GO" id="GO:0051604">
    <property type="term" value="P:protein maturation"/>
    <property type="evidence" value="ECO:0007669"/>
    <property type="project" value="TreeGrafter"/>
</dbReference>
<dbReference type="PANTHER" id="PTHR30149">
    <property type="entry name" value="HYDROGENASE PROTEIN ASSEMBLY PROTEIN HYPD"/>
    <property type="match status" value="1"/>
</dbReference>
<dbReference type="KEGG" id="cac:CA_C0811"/>
<dbReference type="Proteomes" id="UP000000814">
    <property type="component" value="Chromosome"/>
</dbReference>
<dbReference type="STRING" id="272562.CA_C0811"/>
<dbReference type="PANTHER" id="PTHR30149:SF0">
    <property type="entry name" value="HYDROGENASE MATURATION FACTOR HYPD"/>
    <property type="match status" value="1"/>
</dbReference>
<dbReference type="GeneID" id="44997322"/>
<protein>
    <submittedName>
        <fullName evidence="4">Hydrogenase expression-formation factor (HypD)</fullName>
    </submittedName>
</protein>
<keyword evidence="2" id="KW-0479">Metal-binding</keyword>
<dbReference type="AlphaFoldDB" id="Q97KV5"/>
<sequence>MKYVDEFRNGDYAKTLVRLIQKLTKKKINIMEICGSHTMAIFRYGIKDILPSNIRLISGPGCPVCVTSQGYIDTALELSLSREVIIATFGDMIRVPGTKTSLMKRKAEGADIKIVYSPMDALTLAENNPLKKVVFLSVGFETTTPITAITILEAKKRGVKNIFFLTSNKMVPPVMRTLVEDKELNITGFLLPGNVSAIIGKKPYEFLSSEYNVSGVVTGFEPLDILKGLKVLIDIINNNASVIVNEYKRVVRDEGNVTALRYIKEVFEVTDSTWRGIGNIEKSGYKINTEYEQFDAVKQFNINYKECDSSSECRCGDILKGKITPIECSLFKKACTPDHPVGSCMVSYEGVCAAYYKFLNT</sequence>
<accession>Q97KV5</accession>
<dbReference type="EMBL" id="AE001437">
    <property type="protein sequence ID" value="AAK78787.1"/>
    <property type="molecule type" value="Genomic_DNA"/>
</dbReference>
<dbReference type="InterPro" id="IPR002780">
    <property type="entry name" value="Hyd_form_HypD"/>
</dbReference>
<evidence type="ECO:0000256" key="1">
    <source>
        <dbReference type="ARBA" id="ARBA00007888"/>
    </source>
</evidence>
<dbReference type="InterPro" id="IPR042244">
    <property type="entry name" value="HypD_2_sf"/>
</dbReference>